<gene>
    <name evidence="2" type="ORF">I8J32_001310</name>
</gene>
<reference evidence="2 3" key="1">
    <citation type="submission" date="2021-03" db="EMBL/GenBank/DDBJ databases">
        <title>Lysobacter sp. nov. isolated from soil of gangwondo yeongwol, south Korea.</title>
        <authorList>
            <person name="Kim K.R."/>
            <person name="Kim K.H."/>
            <person name="Jeon C.O."/>
        </authorList>
    </citation>
    <scope>NUCLEOTIDE SEQUENCE [LARGE SCALE GENOMIC DNA]</scope>
    <source>
        <strain evidence="2 3">R19</strain>
    </source>
</reference>
<dbReference type="KEGG" id="lsf:I8J32_001310"/>
<dbReference type="RefSeq" id="WP_200614307.1">
    <property type="nucleotide sequence ID" value="NZ_CP071518.1"/>
</dbReference>
<keyword evidence="1" id="KW-0812">Transmembrane</keyword>
<evidence type="ECO:0000313" key="2">
    <source>
        <dbReference type="EMBL" id="QSX78611.1"/>
    </source>
</evidence>
<accession>A0A974XZE9</accession>
<feature type="transmembrane region" description="Helical" evidence="1">
    <location>
        <begin position="114"/>
        <end position="142"/>
    </location>
</feature>
<proteinExistence type="predicted"/>
<feature type="transmembrane region" description="Helical" evidence="1">
    <location>
        <begin position="32"/>
        <end position="57"/>
    </location>
</feature>
<dbReference type="AlphaFoldDB" id="A0A974XZE9"/>
<sequence length="154" mass="15444">MDRDPYAAPDSGPPPQALAAAAPAFTPLLLRAMLATIGGLLVGGLLLVAAMVAYSAMGPAQGQPVDDPVLLGFFAVLIGGLPLLLVGAPGYALLVRWGRASVPSVALLGAAPGLMLRALGVPAGLVLMVLGVVVALAAHALFRWQAHRAKGKSA</sequence>
<evidence type="ECO:0000256" key="1">
    <source>
        <dbReference type="SAM" id="Phobius"/>
    </source>
</evidence>
<keyword evidence="1" id="KW-0472">Membrane</keyword>
<keyword evidence="3" id="KW-1185">Reference proteome</keyword>
<organism evidence="2 3">
    <name type="scientific">Agrilutibacter solisilvae</name>
    <dbReference type="NCBI Taxonomy" id="2763317"/>
    <lineage>
        <taxon>Bacteria</taxon>
        <taxon>Pseudomonadati</taxon>
        <taxon>Pseudomonadota</taxon>
        <taxon>Gammaproteobacteria</taxon>
        <taxon>Lysobacterales</taxon>
        <taxon>Lysobacteraceae</taxon>
        <taxon>Agrilutibacter</taxon>
    </lineage>
</organism>
<evidence type="ECO:0000313" key="3">
    <source>
        <dbReference type="Proteomes" id="UP000639274"/>
    </source>
</evidence>
<protein>
    <submittedName>
        <fullName evidence="2">Uncharacterized protein</fullName>
    </submittedName>
</protein>
<name>A0A974XZE9_9GAMM</name>
<feature type="transmembrane region" description="Helical" evidence="1">
    <location>
        <begin position="69"/>
        <end position="94"/>
    </location>
</feature>
<dbReference type="Proteomes" id="UP000639274">
    <property type="component" value="Chromosome"/>
</dbReference>
<keyword evidence="1" id="KW-1133">Transmembrane helix</keyword>
<dbReference type="EMBL" id="CP071518">
    <property type="protein sequence ID" value="QSX78611.1"/>
    <property type="molecule type" value="Genomic_DNA"/>
</dbReference>